<proteinExistence type="predicted"/>
<comment type="caution">
    <text evidence="1">The sequence shown here is derived from an EMBL/GenBank/DDBJ whole genome shotgun (WGS) entry which is preliminary data.</text>
</comment>
<dbReference type="OrthoDB" id="945807at2759"/>
<name>A0A7J9LJA5_GOSSC</name>
<organism evidence="1 2">
    <name type="scientific">Gossypium schwendimanii</name>
    <name type="common">Cotton</name>
    <dbReference type="NCBI Taxonomy" id="34291"/>
    <lineage>
        <taxon>Eukaryota</taxon>
        <taxon>Viridiplantae</taxon>
        <taxon>Streptophyta</taxon>
        <taxon>Embryophyta</taxon>
        <taxon>Tracheophyta</taxon>
        <taxon>Spermatophyta</taxon>
        <taxon>Magnoliopsida</taxon>
        <taxon>eudicotyledons</taxon>
        <taxon>Gunneridae</taxon>
        <taxon>Pentapetalae</taxon>
        <taxon>rosids</taxon>
        <taxon>malvids</taxon>
        <taxon>Malvales</taxon>
        <taxon>Malvaceae</taxon>
        <taxon>Malvoideae</taxon>
        <taxon>Gossypium</taxon>
    </lineage>
</organism>
<reference evidence="1 2" key="1">
    <citation type="journal article" date="2019" name="Genome Biol. Evol.">
        <title>Insights into the evolution of the New World diploid cottons (Gossypium, subgenus Houzingenia) based on genome sequencing.</title>
        <authorList>
            <person name="Grover C.E."/>
            <person name="Arick M.A. 2nd"/>
            <person name="Thrash A."/>
            <person name="Conover J.L."/>
            <person name="Sanders W.S."/>
            <person name="Peterson D.G."/>
            <person name="Frelichowski J.E."/>
            <person name="Scheffler J.A."/>
            <person name="Scheffler B.E."/>
            <person name="Wendel J.F."/>
        </authorList>
    </citation>
    <scope>NUCLEOTIDE SEQUENCE [LARGE SCALE GENOMIC DNA]</scope>
    <source>
        <strain evidence="1">1</strain>
        <tissue evidence="1">Leaf</tissue>
    </source>
</reference>
<dbReference type="EMBL" id="JABFAF010000006">
    <property type="protein sequence ID" value="MBA0858399.1"/>
    <property type="molecule type" value="Genomic_DNA"/>
</dbReference>
<dbReference type="AlphaFoldDB" id="A0A7J9LJA5"/>
<keyword evidence="2" id="KW-1185">Reference proteome</keyword>
<accession>A0A7J9LJA5</accession>
<protein>
    <submittedName>
        <fullName evidence="1">Uncharacterized protein</fullName>
    </submittedName>
</protein>
<sequence>MVKLHMGSMCFYLQRMAQHSMRVEAYGCLAD</sequence>
<evidence type="ECO:0000313" key="2">
    <source>
        <dbReference type="Proteomes" id="UP000593576"/>
    </source>
</evidence>
<evidence type="ECO:0000313" key="1">
    <source>
        <dbReference type="EMBL" id="MBA0858399.1"/>
    </source>
</evidence>
<dbReference type="Proteomes" id="UP000593576">
    <property type="component" value="Unassembled WGS sequence"/>
</dbReference>
<gene>
    <name evidence="1" type="ORF">Goshw_025678</name>
</gene>